<evidence type="ECO:0000313" key="4">
    <source>
        <dbReference type="Proteomes" id="UP000292118"/>
    </source>
</evidence>
<evidence type="ECO:0000313" key="3">
    <source>
        <dbReference type="EMBL" id="QAY71406.1"/>
    </source>
</evidence>
<feature type="chain" id="PRO_5038422518" description="Lactococcin 972 family bacteriocin" evidence="2">
    <location>
        <begin position="33"/>
        <end position="120"/>
    </location>
</feature>
<keyword evidence="4" id="KW-1185">Reference proteome</keyword>
<dbReference type="AlphaFoldDB" id="A0A4P6F7I0"/>
<feature type="region of interest" description="Disordered" evidence="1">
    <location>
        <begin position="75"/>
        <end position="120"/>
    </location>
</feature>
<keyword evidence="2" id="KW-0732">Signal</keyword>
<evidence type="ECO:0008006" key="5">
    <source>
        <dbReference type="Google" id="ProtNLM"/>
    </source>
</evidence>
<feature type="signal peptide" evidence="2">
    <location>
        <begin position="1"/>
        <end position="32"/>
    </location>
</feature>
<evidence type="ECO:0000256" key="2">
    <source>
        <dbReference type="SAM" id="SignalP"/>
    </source>
</evidence>
<dbReference type="EMBL" id="CP035493">
    <property type="protein sequence ID" value="QAY71406.1"/>
    <property type="molecule type" value="Genomic_DNA"/>
</dbReference>
<sequence length="120" mass="12471">MKSPIMRGETVRRGGVAAAVLAFVAAAARVFAAPASAAGWAIDSPLNCSSGLTVHLFSWTTNSSAVVHEYDGHTQNFSRPSTGNYVNTSLTGSQTNNSASVGASGTFTNNRQPERQCHGV</sequence>
<feature type="compositionally biased region" description="Polar residues" evidence="1">
    <location>
        <begin position="75"/>
        <end position="111"/>
    </location>
</feature>
<reference evidence="3 4" key="1">
    <citation type="submission" date="2019-01" db="EMBL/GenBank/DDBJ databases">
        <title>Genome sequencing of strain FW10M-9.</title>
        <authorList>
            <person name="Heo J."/>
            <person name="Kim S.-J."/>
            <person name="Kim J.-S."/>
            <person name="Hong S.-B."/>
            <person name="Kwon S.-W."/>
        </authorList>
    </citation>
    <scope>NUCLEOTIDE SEQUENCE [LARGE SCALE GENOMIC DNA]</scope>
    <source>
        <strain evidence="3 4">FW10M-9</strain>
    </source>
</reference>
<evidence type="ECO:0000256" key="1">
    <source>
        <dbReference type="SAM" id="MobiDB-lite"/>
    </source>
</evidence>
<proteinExistence type="predicted"/>
<gene>
    <name evidence="3" type="ORF">ET471_16350</name>
</gene>
<dbReference type="Proteomes" id="UP000292118">
    <property type="component" value="Chromosome"/>
</dbReference>
<protein>
    <recommendedName>
        <fullName evidence="5">Lactococcin 972 family bacteriocin</fullName>
    </recommendedName>
</protein>
<dbReference type="RefSeq" id="WP_129190061.1">
    <property type="nucleotide sequence ID" value="NZ_CP035493.1"/>
</dbReference>
<accession>A0A4P6F7I0</accession>
<dbReference type="KEGG" id="xya:ET471_16350"/>
<name>A0A4P6F7I0_9MICO</name>
<organism evidence="3 4">
    <name type="scientific">Xylanimonas protaetiae</name>
    <dbReference type="NCBI Taxonomy" id="2509457"/>
    <lineage>
        <taxon>Bacteria</taxon>
        <taxon>Bacillati</taxon>
        <taxon>Actinomycetota</taxon>
        <taxon>Actinomycetes</taxon>
        <taxon>Micrococcales</taxon>
        <taxon>Promicromonosporaceae</taxon>
        <taxon>Xylanimonas</taxon>
    </lineage>
</organism>